<dbReference type="EMBL" id="JAAMPC010000014">
    <property type="protein sequence ID" value="KAG2266943.1"/>
    <property type="molecule type" value="Genomic_DNA"/>
</dbReference>
<dbReference type="Proteomes" id="UP000886595">
    <property type="component" value="Unassembled WGS sequence"/>
</dbReference>
<accession>A0A8X7QF46</accession>
<reference evidence="1 2" key="1">
    <citation type="submission" date="2020-02" db="EMBL/GenBank/DDBJ databases">
        <authorList>
            <person name="Ma Q."/>
            <person name="Huang Y."/>
            <person name="Song X."/>
            <person name="Pei D."/>
        </authorList>
    </citation>
    <scope>NUCLEOTIDE SEQUENCE [LARGE SCALE GENOMIC DNA]</scope>
    <source>
        <strain evidence="1">Sxm20200214</strain>
        <tissue evidence="1">Leaf</tissue>
    </source>
</reference>
<dbReference type="OrthoDB" id="10268308at2759"/>
<organism evidence="1 2">
    <name type="scientific">Brassica carinata</name>
    <name type="common">Ethiopian mustard</name>
    <name type="synonym">Abyssinian cabbage</name>
    <dbReference type="NCBI Taxonomy" id="52824"/>
    <lineage>
        <taxon>Eukaryota</taxon>
        <taxon>Viridiplantae</taxon>
        <taxon>Streptophyta</taxon>
        <taxon>Embryophyta</taxon>
        <taxon>Tracheophyta</taxon>
        <taxon>Spermatophyta</taxon>
        <taxon>Magnoliopsida</taxon>
        <taxon>eudicotyledons</taxon>
        <taxon>Gunneridae</taxon>
        <taxon>Pentapetalae</taxon>
        <taxon>rosids</taxon>
        <taxon>malvids</taxon>
        <taxon>Brassicales</taxon>
        <taxon>Brassicaceae</taxon>
        <taxon>Brassiceae</taxon>
        <taxon>Brassica</taxon>
    </lineage>
</organism>
<evidence type="ECO:0000313" key="1">
    <source>
        <dbReference type="EMBL" id="KAG2266943.1"/>
    </source>
</evidence>
<protein>
    <submittedName>
        <fullName evidence="1">Uncharacterized protein</fullName>
    </submittedName>
</protein>
<proteinExistence type="predicted"/>
<name>A0A8X7QF46_BRACI</name>
<comment type="caution">
    <text evidence="1">The sequence shown here is derived from an EMBL/GenBank/DDBJ whole genome shotgun (WGS) entry which is preliminary data.</text>
</comment>
<gene>
    <name evidence="1" type="ORF">Bca52824_074022</name>
</gene>
<evidence type="ECO:0000313" key="2">
    <source>
        <dbReference type="Proteomes" id="UP000886595"/>
    </source>
</evidence>
<keyword evidence="2" id="KW-1185">Reference proteome</keyword>
<dbReference type="AlphaFoldDB" id="A0A8X7QF46"/>
<sequence>MDPQALQFTDLLCDPNSRGYITGVVNGSGMNIDWWWCGYVEAPLHMLLIRTNGPQEMVIGLLKLSSQ</sequence>